<dbReference type="Pfam" id="PF16005">
    <property type="entry name" value="MOEP19"/>
    <property type="match status" value="1"/>
</dbReference>
<dbReference type="Gene3D" id="3.30.1370.10">
    <property type="entry name" value="K Homology domain, type 1"/>
    <property type="match status" value="1"/>
</dbReference>
<dbReference type="GO" id="GO:0005737">
    <property type="term" value="C:cytoplasm"/>
    <property type="evidence" value="ECO:0007669"/>
    <property type="project" value="UniProtKB-SubCell"/>
</dbReference>
<dbReference type="CDD" id="cd12795">
    <property type="entry name" value="FILIA_N_like"/>
    <property type="match status" value="1"/>
</dbReference>
<sequence length="333" mass="36104">MAPFKSYKSLVQLRHKEGTLFEVVGDSSTLPEWFYPEHLDDPKALYVNAWLVEAIFGKDGEYIPHVEWTSRTLLKVTQWLPEEDAEILIFGPPYYQKDVSQMISNLVNYFCSRRMQVSFRCFSSNTEEAHSQEAETQCFPVHEAARRLSPVGKVLEAATQLSLVEVHDAASQQAPVEVTDAATQLSPVEVHDAATQLAPVEVAEAATQLAPVEAAEAATQLFPVEVVEAATQVFPVEAAEAATQLFPVEVAEAATQLAPVEVAEAATQLALMQVGDATKQLAPMQVGNATKQLAPVTVSEAATQQAHVEASEAATEHTSGAVHRDVIQEAATL</sequence>
<dbReference type="InterPro" id="IPR031952">
    <property type="entry name" value="MOEP19_KH-like"/>
</dbReference>
<dbReference type="InterPro" id="IPR051778">
    <property type="entry name" value="KHDC1"/>
</dbReference>
<dbReference type="PANTHER" id="PTHR19447">
    <property type="entry name" value="OOCYTE-EXPRESSED PROTEIN HOMOLOG-RELATED"/>
    <property type="match status" value="1"/>
</dbReference>
<proteinExistence type="inferred from homology"/>
<evidence type="ECO:0000256" key="3">
    <source>
        <dbReference type="ARBA" id="ARBA00009081"/>
    </source>
</evidence>
<organism evidence="8 9">
    <name type="scientific">Myodes glareolus</name>
    <name type="common">Bank vole</name>
    <name type="synonym">Clethrionomys glareolus</name>
    <dbReference type="NCBI Taxonomy" id="447135"/>
    <lineage>
        <taxon>Eukaryota</taxon>
        <taxon>Metazoa</taxon>
        <taxon>Chordata</taxon>
        <taxon>Craniata</taxon>
        <taxon>Vertebrata</taxon>
        <taxon>Euteleostomi</taxon>
        <taxon>Mammalia</taxon>
        <taxon>Eutheria</taxon>
        <taxon>Euarchontoglires</taxon>
        <taxon>Glires</taxon>
        <taxon>Rodentia</taxon>
        <taxon>Myomorpha</taxon>
        <taxon>Muroidea</taxon>
        <taxon>Cricetidae</taxon>
        <taxon>Arvicolinae</taxon>
        <taxon>Myodes</taxon>
    </lineage>
</organism>
<dbReference type="GO" id="GO:0032991">
    <property type="term" value="C:protein-containing complex"/>
    <property type="evidence" value="ECO:0007669"/>
    <property type="project" value="TreeGrafter"/>
</dbReference>
<gene>
    <name evidence="8" type="ORF">U0070_026889</name>
</gene>
<reference evidence="8 9" key="1">
    <citation type="journal article" date="2023" name="bioRxiv">
        <title>Conserved and derived expression patterns and positive selection on dental genes reveal complex evolutionary context of ever-growing rodent molars.</title>
        <authorList>
            <person name="Calamari Z.T."/>
            <person name="Song A."/>
            <person name="Cohen E."/>
            <person name="Akter M."/>
            <person name="Roy R.D."/>
            <person name="Hallikas O."/>
            <person name="Christensen M.M."/>
            <person name="Li P."/>
            <person name="Marangoni P."/>
            <person name="Jernvall J."/>
            <person name="Klein O.D."/>
        </authorList>
    </citation>
    <scope>NUCLEOTIDE SEQUENCE [LARGE SCALE GENOMIC DNA]</scope>
    <source>
        <strain evidence="8">V071</strain>
    </source>
</reference>
<feature type="domain" description="KH-like RNA-binding" evidence="7">
    <location>
        <begin position="30"/>
        <end position="113"/>
    </location>
</feature>
<protein>
    <recommendedName>
        <fullName evidence="7">KH-like RNA-binding domain-containing protein</fullName>
    </recommendedName>
</protein>
<keyword evidence="5" id="KW-0539">Nucleus</keyword>
<evidence type="ECO:0000313" key="8">
    <source>
        <dbReference type="EMBL" id="KAK7832693.1"/>
    </source>
</evidence>
<dbReference type="Proteomes" id="UP001488838">
    <property type="component" value="Unassembled WGS sequence"/>
</dbReference>
<dbReference type="InterPro" id="IPR036612">
    <property type="entry name" value="KH_dom_type_1_sf"/>
</dbReference>
<dbReference type="EMBL" id="JBBHLL010000009">
    <property type="protein sequence ID" value="KAK7832693.1"/>
    <property type="molecule type" value="Genomic_DNA"/>
</dbReference>
<accession>A0AAW0K183</accession>
<dbReference type="GO" id="GO:0003723">
    <property type="term" value="F:RNA binding"/>
    <property type="evidence" value="ECO:0007669"/>
    <property type="project" value="InterPro"/>
</dbReference>
<name>A0AAW0K183_MYOGA</name>
<comment type="subcellular location">
    <subcellularLocation>
        <location evidence="2">Cytoplasm</location>
    </subcellularLocation>
    <subcellularLocation>
        <location evidence="1">Nucleus</location>
    </subcellularLocation>
</comment>
<evidence type="ECO:0000259" key="7">
    <source>
        <dbReference type="Pfam" id="PF16005"/>
    </source>
</evidence>
<evidence type="ECO:0000256" key="6">
    <source>
        <dbReference type="SAM" id="MobiDB-lite"/>
    </source>
</evidence>
<evidence type="ECO:0000313" key="9">
    <source>
        <dbReference type="Proteomes" id="UP001488838"/>
    </source>
</evidence>
<evidence type="ECO:0000256" key="5">
    <source>
        <dbReference type="ARBA" id="ARBA00023242"/>
    </source>
</evidence>
<dbReference type="GO" id="GO:0005634">
    <property type="term" value="C:nucleus"/>
    <property type="evidence" value="ECO:0007669"/>
    <property type="project" value="UniProtKB-SubCell"/>
</dbReference>
<comment type="similarity">
    <text evidence="3">Belongs to the KHDC1 family.</text>
</comment>
<comment type="caution">
    <text evidence="8">The sequence shown here is derived from an EMBL/GenBank/DDBJ whole genome shotgun (WGS) entry which is preliminary data.</text>
</comment>
<dbReference type="PANTHER" id="PTHR19447:SF15">
    <property type="entry name" value="KH DOMAIN-CONTAINING PROTEIN 3"/>
    <property type="match status" value="1"/>
</dbReference>
<keyword evidence="4" id="KW-0963">Cytoplasm</keyword>
<evidence type="ECO:0000256" key="1">
    <source>
        <dbReference type="ARBA" id="ARBA00004123"/>
    </source>
</evidence>
<evidence type="ECO:0000256" key="2">
    <source>
        <dbReference type="ARBA" id="ARBA00004496"/>
    </source>
</evidence>
<evidence type="ECO:0000256" key="4">
    <source>
        <dbReference type="ARBA" id="ARBA00022490"/>
    </source>
</evidence>
<dbReference type="AlphaFoldDB" id="A0AAW0K183"/>
<keyword evidence="9" id="KW-1185">Reference proteome</keyword>
<feature type="region of interest" description="Disordered" evidence="6">
    <location>
        <begin position="309"/>
        <end position="333"/>
    </location>
</feature>